<dbReference type="PANTHER" id="PTHR32470:SF2">
    <property type="entry name" value="NADH DEHYDROGENASE [UBIQUINONE] 1 ALPHA SUBCOMPLEX ASSEMBLY FACTOR 2"/>
    <property type="match status" value="1"/>
</dbReference>
<feature type="region of interest" description="Disordered" evidence="2">
    <location>
        <begin position="118"/>
        <end position="189"/>
    </location>
</feature>
<dbReference type="GO" id="GO:0045271">
    <property type="term" value="C:respiratory chain complex I"/>
    <property type="evidence" value="ECO:0007669"/>
    <property type="project" value="InterPro"/>
</dbReference>
<evidence type="ECO:0000256" key="2">
    <source>
        <dbReference type="SAM" id="MobiDB-lite"/>
    </source>
</evidence>
<dbReference type="Proteomes" id="UP000557566">
    <property type="component" value="Unassembled WGS sequence"/>
</dbReference>
<dbReference type="InterPro" id="IPR007763">
    <property type="entry name" value="NDUFA12"/>
</dbReference>
<organism evidence="3 4">
    <name type="scientific">Ophiocordyceps sinensis</name>
    <dbReference type="NCBI Taxonomy" id="72228"/>
    <lineage>
        <taxon>Eukaryota</taxon>
        <taxon>Fungi</taxon>
        <taxon>Dikarya</taxon>
        <taxon>Ascomycota</taxon>
        <taxon>Pezizomycotina</taxon>
        <taxon>Sordariomycetes</taxon>
        <taxon>Hypocreomycetidae</taxon>
        <taxon>Hypocreales</taxon>
        <taxon>Ophiocordycipitaceae</taxon>
        <taxon>Ophiocordyceps</taxon>
    </lineage>
</organism>
<dbReference type="Pfam" id="PF05071">
    <property type="entry name" value="NDUFA12"/>
    <property type="match status" value="1"/>
</dbReference>
<evidence type="ECO:0000313" key="4">
    <source>
        <dbReference type="Proteomes" id="UP000557566"/>
    </source>
</evidence>
<comment type="similarity">
    <text evidence="1">Belongs to the complex I NDUFA12 subunit family.</text>
</comment>
<evidence type="ECO:0000256" key="1">
    <source>
        <dbReference type="ARBA" id="ARBA00007355"/>
    </source>
</evidence>
<dbReference type="InterPro" id="IPR052618">
    <property type="entry name" value="ComplexI_NDUFA12"/>
</dbReference>
<sequence>MAPQRIGPLAQAWHAWKALRLPWRKRFFVGYDLEGNTYWQFRLVTRGPPSGSPDAHAAATEPWRRIVEYPRSMPYSEVKVNPLWHQWLRQMRHQPPSLAEQREDVRRQERVKLLAAQADARWEAKPRVTDSPVDALPGGSPHAAAPPPRPPGLGRGQQWEKPPGKDDSGANAKARGPGESWQPAPWKPR</sequence>
<dbReference type="PANTHER" id="PTHR32470">
    <property type="entry name" value="ADH DEHYDROGENASE [UBIQUINONE] 1 ALPHA SUBCOMPLEX ASSEMBLY FACTOR 2"/>
    <property type="match status" value="1"/>
</dbReference>
<dbReference type="AlphaFoldDB" id="A0A8H4LRM3"/>
<dbReference type="GO" id="GO:0032981">
    <property type="term" value="P:mitochondrial respiratory chain complex I assembly"/>
    <property type="evidence" value="ECO:0007669"/>
    <property type="project" value="TreeGrafter"/>
</dbReference>
<reference evidence="3 4" key="1">
    <citation type="journal article" date="2020" name="Genome Biol. Evol.">
        <title>A new high-quality draft genome assembly of the Chinese cordyceps Ophiocordyceps sinensis.</title>
        <authorList>
            <person name="Shu R."/>
            <person name="Zhang J."/>
            <person name="Meng Q."/>
            <person name="Zhang H."/>
            <person name="Zhou G."/>
            <person name="Li M."/>
            <person name="Wu P."/>
            <person name="Zhao Y."/>
            <person name="Chen C."/>
            <person name="Qin Q."/>
        </authorList>
    </citation>
    <scope>NUCLEOTIDE SEQUENCE [LARGE SCALE GENOMIC DNA]</scope>
    <source>
        <strain evidence="3 4">IOZ07</strain>
    </source>
</reference>
<evidence type="ECO:0000313" key="3">
    <source>
        <dbReference type="EMBL" id="KAF4504375.1"/>
    </source>
</evidence>
<dbReference type="GO" id="GO:0005739">
    <property type="term" value="C:mitochondrion"/>
    <property type="evidence" value="ECO:0007669"/>
    <property type="project" value="TreeGrafter"/>
</dbReference>
<dbReference type="EMBL" id="JAAVMX010000011">
    <property type="protein sequence ID" value="KAF4504375.1"/>
    <property type="molecule type" value="Genomic_DNA"/>
</dbReference>
<name>A0A8H4LRM3_9HYPO</name>
<dbReference type="OrthoDB" id="10255576at2759"/>
<proteinExistence type="inferred from homology"/>
<protein>
    <recommendedName>
        <fullName evidence="5">NADH dehydrogenase [ubiquinone] 1 alpha subcomplex subunit</fullName>
    </recommendedName>
</protein>
<evidence type="ECO:0008006" key="5">
    <source>
        <dbReference type="Google" id="ProtNLM"/>
    </source>
</evidence>
<accession>A0A8H4LRM3</accession>
<comment type="caution">
    <text evidence="3">The sequence shown here is derived from an EMBL/GenBank/DDBJ whole genome shotgun (WGS) entry which is preliminary data.</text>
</comment>
<keyword evidence="4" id="KW-1185">Reference proteome</keyword>
<gene>
    <name evidence="3" type="ORF">G6O67_008532</name>
</gene>